<protein>
    <submittedName>
        <fullName evidence="1">DNA repair protein rad9</fullName>
    </submittedName>
</protein>
<dbReference type="InterPro" id="IPR007268">
    <property type="entry name" value="Rad9/Ddc1"/>
</dbReference>
<name>A0A0A9ZA84_LYGHE</name>
<organism evidence="1">
    <name type="scientific">Lygus hesperus</name>
    <name type="common">Western plant bug</name>
    <dbReference type="NCBI Taxonomy" id="30085"/>
    <lineage>
        <taxon>Eukaryota</taxon>
        <taxon>Metazoa</taxon>
        <taxon>Ecdysozoa</taxon>
        <taxon>Arthropoda</taxon>
        <taxon>Hexapoda</taxon>
        <taxon>Insecta</taxon>
        <taxon>Pterygota</taxon>
        <taxon>Neoptera</taxon>
        <taxon>Paraneoptera</taxon>
        <taxon>Hemiptera</taxon>
        <taxon>Heteroptera</taxon>
        <taxon>Panheteroptera</taxon>
        <taxon>Cimicomorpha</taxon>
        <taxon>Miridae</taxon>
        <taxon>Mirini</taxon>
        <taxon>Lygus</taxon>
    </lineage>
</organism>
<dbReference type="GO" id="GO:0000077">
    <property type="term" value="P:DNA damage checkpoint signaling"/>
    <property type="evidence" value="ECO:0007669"/>
    <property type="project" value="InterPro"/>
</dbReference>
<accession>A0A0A9ZA84</accession>
<evidence type="ECO:0000313" key="1">
    <source>
        <dbReference type="EMBL" id="JAG42147.1"/>
    </source>
</evidence>
<reference evidence="1" key="2">
    <citation type="submission" date="2014-07" db="EMBL/GenBank/DDBJ databases">
        <authorList>
            <person name="Hull J."/>
        </authorList>
    </citation>
    <scope>NUCLEOTIDE SEQUENCE</scope>
</reference>
<gene>
    <name evidence="1" type="primary">rad9</name>
    <name evidence="1" type="ORF">CM83_15184</name>
</gene>
<proteinExistence type="predicted"/>
<dbReference type="EMBL" id="GBHO01001457">
    <property type="protein sequence ID" value="JAG42147.1"/>
    <property type="molecule type" value="Transcribed_RNA"/>
</dbReference>
<dbReference type="Pfam" id="PF04139">
    <property type="entry name" value="Rad9"/>
    <property type="match status" value="1"/>
</dbReference>
<dbReference type="InterPro" id="IPR046938">
    <property type="entry name" value="DNA_clamp_sf"/>
</dbReference>
<sequence length="136" mass="14895">MSLYFSVMGANIRSLVSILSCACKLSDQVILVAHESQLEVLAVHSSASSHLSIIAKRNFFDKYIVQKDKSAVTIDEPGLGAPLFVCLSAKSVMTTLLRQNTASLRAVYFCHHYTGAEENCNNSRDEAGNHTQTKDD</sequence>
<dbReference type="Gene3D" id="3.70.10.10">
    <property type="match status" value="1"/>
</dbReference>
<reference evidence="1" key="1">
    <citation type="journal article" date="2014" name="PLoS ONE">
        <title>Transcriptome-Based Identification of ABC Transporters in the Western Tarnished Plant Bug Lygus hesperus.</title>
        <authorList>
            <person name="Hull J.J."/>
            <person name="Chaney K."/>
            <person name="Geib S.M."/>
            <person name="Fabrick J.A."/>
            <person name="Brent C.S."/>
            <person name="Walsh D."/>
            <person name="Lavine L.C."/>
        </authorList>
    </citation>
    <scope>NUCLEOTIDE SEQUENCE</scope>
</reference>
<dbReference type="GO" id="GO:0030896">
    <property type="term" value="C:checkpoint clamp complex"/>
    <property type="evidence" value="ECO:0007669"/>
    <property type="project" value="InterPro"/>
</dbReference>
<dbReference type="AlphaFoldDB" id="A0A0A9ZA84"/>
<dbReference type="SUPFAM" id="SSF55979">
    <property type="entry name" value="DNA clamp"/>
    <property type="match status" value="1"/>
</dbReference>